<evidence type="ECO:0000313" key="1">
    <source>
        <dbReference type="EMBL" id="QPB11479.1"/>
    </source>
</evidence>
<protein>
    <submittedName>
        <fullName evidence="1">Uncharacterized protein</fullName>
    </submittedName>
</protein>
<dbReference type="GeneID" id="62680458"/>
<proteinExistence type="predicted"/>
<reference evidence="1" key="1">
    <citation type="submission" date="2020-10" db="EMBL/GenBank/DDBJ databases">
        <authorList>
            <person name="Ben Porat S."/>
            <person name="Alkalay-Oren S."/>
            <person name="Coppenhagen-Glazer S."/>
            <person name="Hazan R."/>
        </authorList>
    </citation>
    <scope>NUCLEOTIDE SEQUENCE</scope>
</reference>
<accession>A0A873WLY8</accession>
<dbReference type="RefSeq" id="YP_009997943.1">
    <property type="nucleotide sequence ID" value="NC_052979.1"/>
</dbReference>
<name>A0A873WLY8_9CAUD</name>
<evidence type="ECO:0000313" key="2">
    <source>
        <dbReference type="Proteomes" id="UP000663201"/>
    </source>
</evidence>
<organism evidence="1 2">
    <name type="scientific">Providencia phage Kokobel1</name>
    <dbReference type="NCBI Taxonomy" id="2783540"/>
    <lineage>
        <taxon>Viruses</taxon>
        <taxon>Duplodnaviria</taxon>
        <taxon>Heunggongvirae</taxon>
        <taxon>Uroviricota</taxon>
        <taxon>Caudoviricetes</taxon>
        <taxon>Casjensviridae</taxon>
        <taxon>Kokobelvirus</taxon>
        <taxon>Kokobelvirus kokobel1</taxon>
    </lineage>
</organism>
<sequence>MIANFFLVITLCAVEPGKLTEQCDDYIIDGALNFSDCQKQLTAYPFRDDLFSIRCDRGEELTLDELIKLKGLNNG</sequence>
<dbReference type="Proteomes" id="UP000663201">
    <property type="component" value="Segment"/>
</dbReference>
<dbReference type="KEGG" id="vg:62680458"/>
<keyword evidence="2" id="KW-1185">Reference proteome</keyword>
<dbReference type="EMBL" id="MW145139">
    <property type="protein sequence ID" value="QPB11479.1"/>
    <property type="molecule type" value="Genomic_DNA"/>
</dbReference>